<feature type="domain" description="ABC transporter" evidence="10">
    <location>
        <begin position="8"/>
        <end position="259"/>
    </location>
</feature>
<dbReference type="GO" id="GO:0015833">
    <property type="term" value="P:peptide transport"/>
    <property type="evidence" value="ECO:0007669"/>
    <property type="project" value="InterPro"/>
</dbReference>
<evidence type="ECO:0000313" key="12">
    <source>
        <dbReference type="Proteomes" id="UP000256869"/>
    </source>
</evidence>
<dbReference type="InterPro" id="IPR013563">
    <property type="entry name" value="Oligopep_ABC_C"/>
</dbReference>
<comment type="subcellular location">
    <subcellularLocation>
        <location evidence="1">Cell membrane</location>
        <topology evidence="1">Peripheral membrane protein</topology>
    </subcellularLocation>
</comment>
<keyword evidence="7 11" id="KW-0067">ATP-binding</keyword>
<keyword evidence="12" id="KW-1185">Reference proteome</keyword>
<comment type="similarity">
    <text evidence="2">Belongs to the ABC transporter superfamily.</text>
</comment>
<dbReference type="InterPro" id="IPR003439">
    <property type="entry name" value="ABC_transporter-like_ATP-bd"/>
</dbReference>
<keyword evidence="6" id="KW-0547">Nucleotide-binding</keyword>
<dbReference type="PANTHER" id="PTHR43297:SF14">
    <property type="entry name" value="ATPASE AAA-TYPE CORE DOMAIN-CONTAINING PROTEIN"/>
    <property type="match status" value="1"/>
</dbReference>
<dbReference type="PROSITE" id="PS50893">
    <property type="entry name" value="ABC_TRANSPORTER_2"/>
    <property type="match status" value="1"/>
</dbReference>
<gene>
    <name evidence="11" type="ORF">DFP95_13923</name>
</gene>
<dbReference type="CDD" id="cd03257">
    <property type="entry name" value="ABC_NikE_OppD_transporters"/>
    <property type="match status" value="1"/>
</dbReference>
<evidence type="ECO:0000256" key="7">
    <source>
        <dbReference type="ARBA" id="ARBA00022840"/>
    </source>
</evidence>
<keyword evidence="9" id="KW-0472">Membrane</keyword>
<protein>
    <submittedName>
        <fullName evidence="11">Peptide/nickel transport system ATP-binding protein/oligopeptide transport system ATP-binding protein</fullName>
    </submittedName>
</protein>
<dbReference type="InterPro" id="IPR027417">
    <property type="entry name" value="P-loop_NTPase"/>
</dbReference>
<evidence type="ECO:0000256" key="3">
    <source>
        <dbReference type="ARBA" id="ARBA00022448"/>
    </source>
</evidence>
<evidence type="ECO:0000256" key="4">
    <source>
        <dbReference type="ARBA" id="ARBA00022475"/>
    </source>
</evidence>
<evidence type="ECO:0000256" key="6">
    <source>
        <dbReference type="ARBA" id="ARBA00022741"/>
    </source>
</evidence>
<comment type="caution">
    <text evidence="11">The sequence shown here is derived from an EMBL/GenBank/DDBJ whole genome shotgun (WGS) entry which is preliminary data.</text>
</comment>
<evidence type="ECO:0000256" key="9">
    <source>
        <dbReference type="ARBA" id="ARBA00023136"/>
    </source>
</evidence>
<dbReference type="Pfam" id="PF08352">
    <property type="entry name" value="oligo_HPY"/>
    <property type="match status" value="1"/>
</dbReference>
<keyword evidence="4" id="KW-1003">Cell membrane</keyword>
<evidence type="ECO:0000256" key="1">
    <source>
        <dbReference type="ARBA" id="ARBA00004202"/>
    </source>
</evidence>
<dbReference type="GO" id="GO:0016887">
    <property type="term" value="F:ATP hydrolysis activity"/>
    <property type="evidence" value="ECO:0007669"/>
    <property type="project" value="InterPro"/>
</dbReference>
<proteinExistence type="inferred from homology"/>
<dbReference type="InterPro" id="IPR050388">
    <property type="entry name" value="ABC_Ni/Peptide_Import"/>
</dbReference>
<evidence type="ECO:0000313" key="11">
    <source>
        <dbReference type="EMBL" id="RED51766.1"/>
    </source>
</evidence>
<keyword evidence="3" id="KW-0813">Transport</keyword>
<dbReference type="GO" id="GO:0005524">
    <property type="term" value="F:ATP binding"/>
    <property type="evidence" value="ECO:0007669"/>
    <property type="project" value="UniProtKB-KW"/>
</dbReference>
<dbReference type="PANTHER" id="PTHR43297">
    <property type="entry name" value="OLIGOPEPTIDE TRANSPORT ATP-BINDING PROTEIN APPD"/>
    <property type="match status" value="1"/>
</dbReference>
<dbReference type="PROSITE" id="PS00211">
    <property type="entry name" value="ABC_TRANSPORTER_1"/>
    <property type="match status" value="1"/>
</dbReference>
<dbReference type="InterPro" id="IPR017871">
    <property type="entry name" value="ABC_transporter-like_CS"/>
</dbReference>
<evidence type="ECO:0000256" key="5">
    <source>
        <dbReference type="ARBA" id="ARBA00022519"/>
    </source>
</evidence>
<dbReference type="Proteomes" id="UP000256869">
    <property type="component" value="Unassembled WGS sequence"/>
</dbReference>
<dbReference type="OrthoDB" id="9802264at2"/>
<sequence>MIAMETILDVQDLQTYYRTGKQVVPAVDGVSFRLAKGEVLGIVGESGSGKSTVVRSIIRLLDKNTTRIENGRVLFRGKDLLKLSGRELRGIRGKSISMVFQNPLSSLNPVYTIGNQIQEAILTHESMSRAKARDRALHLLEQVEIPSPELRLDDYPHQLSGGMQQRVLIAMALACQPEIILADEPTTALDVTIQSQILELLSRIRDERNMSIILITHNMGVIAEMCDRMLVMYGGVVMEEGKCTDVFASPLHPYTLGLLASIPSLEEEKEELYAIPGQVPHFNAPVSSCRFCSRCDQVFTRCREEEPPFIQIGDGRFVRCWLYAQENETNNG</sequence>
<dbReference type="NCBIfam" id="TIGR01727">
    <property type="entry name" value="oligo_HPY"/>
    <property type="match status" value="1"/>
</dbReference>
<accession>A0A3D9HSD4</accession>
<dbReference type="Pfam" id="PF00005">
    <property type="entry name" value="ABC_tran"/>
    <property type="match status" value="1"/>
</dbReference>
<reference evidence="11 12" key="1">
    <citation type="submission" date="2018-07" db="EMBL/GenBank/DDBJ databases">
        <title>Genomic Encyclopedia of Type Strains, Phase III (KMG-III): the genomes of soil and plant-associated and newly described type strains.</title>
        <authorList>
            <person name="Whitman W."/>
        </authorList>
    </citation>
    <scope>NUCLEOTIDE SEQUENCE [LARGE SCALE GENOMIC DNA]</scope>
    <source>
        <strain evidence="11 12">CECT 8236</strain>
    </source>
</reference>
<dbReference type="SUPFAM" id="SSF52540">
    <property type="entry name" value="P-loop containing nucleoside triphosphate hydrolases"/>
    <property type="match status" value="1"/>
</dbReference>
<dbReference type="AlphaFoldDB" id="A0A3D9HSD4"/>
<dbReference type="FunFam" id="3.40.50.300:FF:000016">
    <property type="entry name" value="Oligopeptide ABC transporter ATP-binding component"/>
    <property type="match status" value="1"/>
</dbReference>
<dbReference type="Gene3D" id="3.40.50.300">
    <property type="entry name" value="P-loop containing nucleotide triphosphate hydrolases"/>
    <property type="match status" value="1"/>
</dbReference>
<evidence type="ECO:0000256" key="2">
    <source>
        <dbReference type="ARBA" id="ARBA00005417"/>
    </source>
</evidence>
<dbReference type="InterPro" id="IPR003593">
    <property type="entry name" value="AAA+_ATPase"/>
</dbReference>
<organism evidence="11 12">
    <name type="scientific">Cohnella lupini</name>
    <dbReference type="NCBI Taxonomy" id="1294267"/>
    <lineage>
        <taxon>Bacteria</taxon>
        <taxon>Bacillati</taxon>
        <taxon>Bacillota</taxon>
        <taxon>Bacilli</taxon>
        <taxon>Bacillales</taxon>
        <taxon>Paenibacillaceae</taxon>
        <taxon>Cohnella</taxon>
    </lineage>
</organism>
<dbReference type="EMBL" id="QRDY01000039">
    <property type="protein sequence ID" value="RED51766.1"/>
    <property type="molecule type" value="Genomic_DNA"/>
</dbReference>
<dbReference type="GO" id="GO:0005886">
    <property type="term" value="C:plasma membrane"/>
    <property type="evidence" value="ECO:0007669"/>
    <property type="project" value="UniProtKB-SubCell"/>
</dbReference>
<keyword evidence="8" id="KW-1278">Translocase</keyword>
<evidence type="ECO:0000259" key="10">
    <source>
        <dbReference type="PROSITE" id="PS50893"/>
    </source>
</evidence>
<evidence type="ECO:0000256" key="8">
    <source>
        <dbReference type="ARBA" id="ARBA00022967"/>
    </source>
</evidence>
<name>A0A3D9HSD4_9BACL</name>
<keyword evidence="5" id="KW-0997">Cell inner membrane</keyword>
<dbReference type="SMART" id="SM00382">
    <property type="entry name" value="AAA"/>
    <property type="match status" value="1"/>
</dbReference>